<evidence type="ECO:0000256" key="3">
    <source>
        <dbReference type="ARBA" id="ARBA00022989"/>
    </source>
</evidence>
<sequence>MAHGSLVPALLYRFPYMEAGSSFPHFDFFAKLSDSSCSILLRPNNMTAPAASYPITGFVYFIAHPQLWPKVLCPFLLTLLVGIASLVLSFVFLLPLQAHALINAKCPVWLAWLVSVIFVLLESVVIDLLAFAIITPIYIDILFDKTLKVRGMRRMFDTRVKVHDALVCCRGVTAGVIMLWFLIIAQVLVLLLTLPLHLIPVIGTVVACYLNGWVACWGHHIHYDLEFRGWTVAESRRYAWQRKSEYASFGAVAVALELIPFFNLFFMWTNAVGAALWVADQYEENERALASQSPSIEGLLSPEPYGRTAPPTAAPSAATLYPDESTHLVHKK</sequence>
<comment type="caution">
    <text evidence="6">The sequence shown here is derived from an EMBL/GenBank/DDBJ whole genome shotgun (WGS) entry which is preliminary data.</text>
</comment>
<dbReference type="OrthoDB" id="10012223at2759"/>
<feature type="transmembrane region" description="Helical" evidence="5">
    <location>
        <begin position="110"/>
        <end position="143"/>
    </location>
</feature>
<evidence type="ECO:0000256" key="2">
    <source>
        <dbReference type="ARBA" id="ARBA00022692"/>
    </source>
</evidence>
<gene>
    <name evidence="6" type="ORF">INT44_005035</name>
</gene>
<evidence type="ECO:0000256" key="1">
    <source>
        <dbReference type="ARBA" id="ARBA00004141"/>
    </source>
</evidence>
<feature type="transmembrane region" description="Helical" evidence="5">
    <location>
        <begin position="75"/>
        <end position="98"/>
    </location>
</feature>
<comment type="subcellular location">
    <subcellularLocation>
        <location evidence="1">Membrane</location>
        <topology evidence="1">Multi-pass membrane protein</topology>
    </subcellularLocation>
</comment>
<dbReference type="Proteomes" id="UP000612746">
    <property type="component" value="Unassembled WGS sequence"/>
</dbReference>
<keyword evidence="2 5" id="KW-0812">Transmembrane</keyword>
<organism evidence="6 7">
    <name type="scientific">Umbelopsis vinacea</name>
    <dbReference type="NCBI Taxonomy" id="44442"/>
    <lineage>
        <taxon>Eukaryota</taxon>
        <taxon>Fungi</taxon>
        <taxon>Fungi incertae sedis</taxon>
        <taxon>Mucoromycota</taxon>
        <taxon>Mucoromycotina</taxon>
        <taxon>Umbelopsidomycetes</taxon>
        <taxon>Umbelopsidales</taxon>
        <taxon>Umbelopsidaceae</taxon>
        <taxon>Umbelopsis</taxon>
    </lineage>
</organism>
<evidence type="ECO:0000256" key="5">
    <source>
        <dbReference type="SAM" id="Phobius"/>
    </source>
</evidence>
<dbReference type="AlphaFoldDB" id="A0A8H7Q6F1"/>
<evidence type="ECO:0000313" key="6">
    <source>
        <dbReference type="EMBL" id="KAG2187349.1"/>
    </source>
</evidence>
<feature type="transmembrane region" description="Helical" evidence="5">
    <location>
        <begin position="198"/>
        <end position="218"/>
    </location>
</feature>
<dbReference type="InterPro" id="IPR059112">
    <property type="entry name" value="CysZ/EI24"/>
</dbReference>
<protein>
    <submittedName>
        <fullName evidence="6">Uncharacterized protein</fullName>
    </submittedName>
</protein>
<proteinExistence type="predicted"/>
<keyword evidence="7" id="KW-1185">Reference proteome</keyword>
<name>A0A8H7Q6F1_9FUNG</name>
<evidence type="ECO:0000256" key="4">
    <source>
        <dbReference type="ARBA" id="ARBA00023136"/>
    </source>
</evidence>
<accession>A0A8H7Q6F1</accession>
<dbReference type="PANTHER" id="PTHR34292:SF2">
    <property type="entry name" value="OUTER SPORE WALL PROTEIN LDS1"/>
    <property type="match status" value="1"/>
</dbReference>
<dbReference type="EMBL" id="JAEPRA010000003">
    <property type="protein sequence ID" value="KAG2187349.1"/>
    <property type="molecule type" value="Genomic_DNA"/>
</dbReference>
<keyword evidence="3 5" id="KW-1133">Transmembrane helix</keyword>
<feature type="transmembrane region" description="Helical" evidence="5">
    <location>
        <begin position="164"/>
        <end position="192"/>
    </location>
</feature>
<dbReference type="InterPro" id="IPR052786">
    <property type="entry name" value="Spore_wall_assembly"/>
</dbReference>
<dbReference type="Pfam" id="PF07264">
    <property type="entry name" value="EI24"/>
    <property type="match status" value="1"/>
</dbReference>
<feature type="transmembrane region" description="Helical" evidence="5">
    <location>
        <begin position="46"/>
        <end position="63"/>
    </location>
</feature>
<evidence type="ECO:0000313" key="7">
    <source>
        <dbReference type="Proteomes" id="UP000612746"/>
    </source>
</evidence>
<dbReference type="PANTHER" id="PTHR34292">
    <property type="entry name" value="OUTER SPORE WALL PROTEIN LDS1"/>
    <property type="match status" value="1"/>
</dbReference>
<feature type="transmembrane region" description="Helical" evidence="5">
    <location>
        <begin position="246"/>
        <end position="268"/>
    </location>
</feature>
<keyword evidence="4 5" id="KW-0472">Membrane</keyword>
<reference evidence="6" key="1">
    <citation type="submission" date="2020-12" db="EMBL/GenBank/DDBJ databases">
        <title>Metabolic potential, ecology and presence of endohyphal bacteria is reflected in genomic diversity of Mucoromycotina.</title>
        <authorList>
            <person name="Muszewska A."/>
            <person name="Okrasinska A."/>
            <person name="Steczkiewicz K."/>
            <person name="Drgas O."/>
            <person name="Orlowska M."/>
            <person name="Perlinska-Lenart U."/>
            <person name="Aleksandrzak-Piekarczyk T."/>
            <person name="Szatraj K."/>
            <person name="Zielenkiewicz U."/>
            <person name="Pilsyk S."/>
            <person name="Malc E."/>
            <person name="Mieczkowski P."/>
            <person name="Kruszewska J.S."/>
            <person name="Biernat P."/>
            <person name="Pawlowska J."/>
        </authorList>
    </citation>
    <scope>NUCLEOTIDE SEQUENCE</scope>
    <source>
        <strain evidence="6">WA0000051536</strain>
    </source>
</reference>